<feature type="binding site" evidence="12">
    <location>
        <position position="27"/>
    </location>
    <ligand>
        <name>Zn(2+)</name>
        <dbReference type="ChEBI" id="CHEBI:29105"/>
        <note>ligand shared with metalloproteinase partner</note>
    </ligand>
</feature>
<evidence type="ECO:0000313" key="16">
    <source>
        <dbReference type="Ensembl" id="ENSOMYP00000125070.1"/>
    </source>
</evidence>
<gene>
    <name evidence="16" type="primary">LOC110513845</name>
</gene>
<keyword evidence="4" id="KW-0964">Secreted</keyword>
<keyword evidence="10" id="KW-0481">Metalloenzyme inhibitor</keyword>
<keyword evidence="7 12" id="KW-0479">Metal-binding</keyword>
<evidence type="ECO:0000256" key="1">
    <source>
        <dbReference type="ARBA" id="ARBA00004613"/>
    </source>
</evidence>
<dbReference type="SUPFAM" id="SSF50242">
    <property type="entry name" value="TIMP-like"/>
    <property type="match status" value="1"/>
</dbReference>
<evidence type="ECO:0000256" key="4">
    <source>
        <dbReference type="ARBA" id="ARBA00022525"/>
    </source>
</evidence>
<name>A0A8K9WXT6_ONCMY</name>
<dbReference type="PROSITE" id="PS00288">
    <property type="entry name" value="TIMP"/>
    <property type="match status" value="1"/>
</dbReference>
<evidence type="ECO:0000256" key="9">
    <source>
        <dbReference type="ARBA" id="ARBA00023157"/>
    </source>
</evidence>
<dbReference type="PANTHER" id="PTHR11844:SF24">
    <property type="entry name" value="METALLOPROTEINASE INHIBITOR 2"/>
    <property type="match status" value="1"/>
</dbReference>
<evidence type="ECO:0000256" key="14">
    <source>
        <dbReference type="SAM" id="SignalP"/>
    </source>
</evidence>
<dbReference type="GO" id="GO:0005615">
    <property type="term" value="C:extracellular space"/>
    <property type="evidence" value="ECO:0007669"/>
    <property type="project" value="TreeGrafter"/>
</dbReference>
<dbReference type="Proteomes" id="UP000694395">
    <property type="component" value="Chromosome 12"/>
</dbReference>
<keyword evidence="8 12" id="KW-0862">Zinc</keyword>
<protein>
    <recommendedName>
        <fullName evidence="3">Metalloproteinase inhibitor 2</fullName>
    </recommendedName>
    <alternativeName>
        <fullName evidence="11">Tissue inhibitor of metalloproteinases 2</fullName>
    </alternativeName>
</protein>
<dbReference type="PROSITE" id="PS50189">
    <property type="entry name" value="NTR"/>
    <property type="match status" value="1"/>
</dbReference>
<sequence length="160" mass="18021">MTRYVSSCFITLVVLFLWRVEDIADACSCLPQHPQQAFCNAEIVIRAKVVGKKAVSNAIKYDIEQIKMFKGCDQVIHAIFTYTTSCSMTLEINKEYLFTGAVLTTLPKFNSQHWLTLSVLRPQQRSALHLSACSALTFCLSVLPFFFPGQPGLQVNHKRS</sequence>
<keyword evidence="9 13" id="KW-1015">Disulfide bond</keyword>
<evidence type="ECO:0000256" key="10">
    <source>
        <dbReference type="ARBA" id="ARBA00023215"/>
    </source>
</evidence>
<organism evidence="16 17">
    <name type="scientific">Oncorhynchus mykiss</name>
    <name type="common">Rainbow trout</name>
    <name type="synonym">Salmo gairdneri</name>
    <dbReference type="NCBI Taxonomy" id="8022"/>
    <lineage>
        <taxon>Eukaryota</taxon>
        <taxon>Metazoa</taxon>
        <taxon>Chordata</taxon>
        <taxon>Craniata</taxon>
        <taxon>Vertebrata</taxon>
        <taxon>Euteleostomi</taxon>
        <taxon>Actinopterygii</taxon>
        <taxon>Neopterygii</taxon>
        <taxon>Teleostei</taxon>
        <taxon>Protacanthopterygii</taxon>
        <taxon>Salmoniformes</taxon>
        <taxon>Salmonidae</taxon>
        <taxon>Salmoninae</taxon>
        <taxon>Oncorhynchus</taxon>
    </lineage>
</organism>
<evidence type="ECO:0000256" key="5">
    <source>
        <dbReference type="ARBA" id="ARBA00022608"/>
    </source>
</evidence>
<dbReference type="Pfam" id="PF00965">
    <property type="entry name" value="TIMP"/>
    <property type="match status" value="1"/>
</dbReference>
<dbReference type="GO" id="GO:0051045">
    <property type="term" value="P:negative regulation of membrane protein ectodomain proteolysis"/>
    <property type="evidence" value="ECO:0007669"/>
    <property type="project" value="TreeGrafter"/>
</dbReference>
<evidence type="ECO:0000256" key="11">
    <source>
        <dbReference type="ARBA" id="ARBA00030102"/>
    </source>
</evidence>
<evidence type="ECO:0000313" key="17">
    <source>
        <dbReference type="Proteomes" id="UP000694395"/>
    </source>
</evidence>
<dbReference type="InterPro" id="IPR008993">
    <property type="entry name" value="TIMP-like_OB-fold"/>
</dbReference>
<comment type="similarity">
    <text evidence="2">Belongs to the protease inhibitor I35 (TIMP) family.</text>
</comment>
<feature type="chain" id="PRO_5035478291" description="Metalloproteinase inhibitor 2" evidence="14">
    <location>
        <begin position="27"/>
        <end position="160"/>
    </location>
</feature>
<reference evidence="16" key="2">
    <citation type="submission" date="2025-08" db="UniProtKB">
        <authorList>
            <consortium name="Ensembl"/>
        </authorList>
    </citation>
    <scope>IDENTIFICATION</scope>
</reference>
<reference evidence="16" key="3">
    <citation type="submission" date="2025-09" db="UniProtKB">
        <authorList>
            <consortium name="Ensembl"/>
        </authorList>
    </citation>
    <scope>IDENTIFICATION</scope>
</reference>
<dbReference type="GO" id="GO:0034097">
    <property type="term" value="P:response to cytokine"/>
    <property type="evidence" value="ECO:0007669"/>
    <property type="project" value="TreeGrafter"/>
</dbReference>
<dbReference type="Gene3D" id="2.40.50.120">
    <property type="match status" value="1"/>
</dbReference>
<dbReference type="InterPro" id="IPR001134">
    <property type="entry name" value="Netrin_domain"/>
</dbReference>
<feature type="disulfide bond" evidence="13">
    <location>
        <begin position="27"/>
        <end position="86"/>
    </location>
</feature>
<dbReference type="GO" id="GO:0008191">
    <property type="term" value="F:metalloendopeptidase inhibitor activity"/>
    <property type="evidence" value="ECO:0007669"/>
    <property type="project" value="InterPro"/>
</dbReference>
<keyword evidence="14" id="KW-0732">Signal</keyword>
<evidence type="ECO:0000256" key="2">
    <source>
        <dbReference type="ARBA" id="ARBA00011027"/>
    </source>
</evidence>
<proteinExistence type="inferred from homology"/>
<evidence type="ECO:0000256" key="6">
    <source>
        <dbReference type="ARBA" id="ARBA00022690"/>
    </source>
</evidence>
<keyword evidence="5" id="KW-0483">Metalloprotease inhibitor</keyword>
<evidence type="ECO:0000256" key="12">
    <source>
        <dbReference type="PIRSR" id="PIRSR601820-1"/>
    </source>
</evidence>
<dbReference type="Ensembl" id="ENSOMYT00000116846.1">
    <property type="protein sequence ID" value="ENSOMYP00000125070.1"/>
    <property type="gene ID" value="ENSOMYG00000073761.1"/>
</dbReference>
<dbReference type="PANTHER" id="PTHR11844">
    <property type="entry name" value="METALLOPROTEASE INHIBITOR"/>
    <property type="match status" value="1"/>
</dbReference>
<evidence type="ECO:0000256" key="13">
    <source>
        <dbReference type="PIRSR" id="PIRSR601820-3"/>
    </source>
</evidence>
<dbReference type="GO" id="GO:0031012">
    <property type="term" value="C:extracellular matrix"/>
    <property type="evidence" value="ECO:0007669"/>
    <property type="project" value="TreeGrafter"/>
</dbReference>
<dbReference type="AlphaFoldDB" id="A0A8K9WXT6"/>
<feature type="signal peptide" evidence="14">
    <location>
        <begin position="1"/>
        <end position="26"/>
    </location>
</feature>
<dbReference type="InterPro" id="IPR030490">
    <property type="entry name" value="TIMP_CS"/>
</dbReference>
<dbReference type="GO" id="GO:0046872">
    <property type="term" value="F:metal ion binding"/>
    <property type="evidence" value="ECO:0007669"/>
    <property type="project" value="UniProtKB-KW"/>
</dbReference>
<dbReference type="GO" id="GO:0009725">
    <property type="term" value="P:response to hormone"/>
    <property type="evidence" value="ECO:0007669"/>
    <property type="project" value="TreeGrafter"/>
</dbReference>
<evidence type="ECO:0000256" key="7">
    <source>
        <dbReference type="ARBA" id="ARBA00022723"/>
    </source>
</evidence>
<dbReference type="GO" id="GO:0002020">
    <property type="term" value="F:protease binding"/>
    <property type="evidence" value="ECO:0007669"/>
    <property type="project" value="TreeGrafter"/>
</dbReference>
<keyword evidence="6" id="KW-0646">Protease inhibitor</keyword>
<feature type="domain" description="NTR" evidence="15">
    <location>
        <begin position="27"/>
        <end position="133"/>
    </location>
</feature>
<dbReference type="SMART" id="SM00206">
    <property type="entry name" value="NTR"/>
    <property type="match status" value="1"/>
</dbReference>
<reference evidence="16" key="1">
    <citation type="submission" date="2020-07" db="EMBL/GenBank/DDBJ databases">
        <title>A long reads based de novo assembly of the rainbow trout Arlee double haploid line genome.</title>
        <authorList>
            <person name="Gao G."/>
            <person name="Palti Y."/>
        </authorList>
    </citation>
    <scope>NUCLEOTIDE SEQUENCE [LARGE SCALE GENOMIC DNA]</scope>
</reference>
<dbReference type="InterPro" id="IPR001820">
    <property type="entry name" value="TIMP"/>
</dbReference>
<dbReference type="GeneTree" id="ENSGT00940000158348"/>
<evidence type="ECO:0000256" key="8">
    <source>
        <dbReference type="ARBA" id="ARBA00022833"/>
    </source>
</evidence>
<evidence type="ECO:0000256" key="3">
    <source>
        <dbReference type="ARBA" id="ARBA00013520"/>
    </source>
</evidence>
<comment type="subcellular location">
    <subcellularLocation>
        <location evidence="1">Secreted</location>
    </subcellularLocation>
</comment>
<keyword evidence="17" id="KW-1185">Reference proteome</keyword>
<evidence type="ECO:0000259" key="15">
    <source>
        <dbReference type="PROSITE" id="PS50189"/>
    </source>
</evidence>
<accession>A0A8K9WXT6</accession>